<dbReference type="Proteomes" id="UP000722750">
    <property type="component" value="Unassembled WGS sequence"/>
</dbReference>
<organism evidence="2 3">
    <name type="scientific">Candidatus Scalindua arabica</name>
    <dbReference type="NCBI Taxonomy" id="1127984"/>
    <lineage>
        <taxon>Bacteria</taxon>
        <taxon>Pseudomonadati</taxon>
        <taxon>Planctomycetota</taxon>
        <taxon>Candidatus Brocadiia</taxon>
        <taxon>Candidatus Brocadiales</taxon>
        <taxon>Candidatus Scalinduaceae</taxon>
        <taxon>Candidatus Scalindua</taxon>
    </lineage>
</organism>
<gene>
    <name evidence="2" type="ORF">MAG551_01471</name>
</gene>
<evidence type="ECO:0000313" key="3">
    <source>
        <dbReference type="Proteomes" id="UP000722750"/>
    </source>
</evidence>
<feature type="compositionally biased region" description="Basic residues" evidence="1">
    <location>
        <begin position="85"/>
        <end position="101"/>
    </location>
</feature>
<protein>
    <submittedName>
        <fullName evidence="2">Uncharacterized protein</fullName>
    </submittedName>
</protein>
<name>A0A941W3D3_9BACT</name>
<evidence type="ECO:0000256" key="1">
    <source>
        <dbReference type="SAM" id="MobiDB-lite"/>
    </source>
</evidence>
<comment type="caution">
    <text evidence="2">The sequence shown here is derived from an EMBL/GenBank/DDBJ whole genome shotgun (WGS) entry which is preliminary data.</text>
</comment>
<accession>A0A941W3D3</accession>
<sequence length="101" mass="11633">MAAIKTAKKKAKKTVKKTARKKAVKLWTKSELSTLKKEYPKTDTQKLAKKLKRTLEAVRFQAKKHGLKKTKSYMQSLYKAASKPAAKKKTTKKKATKKRRR</sequence>
<reference evidence="2" key="1">
    <citation type="journal article" date="2021" name="ISME J.">
        <title>Fine-scale metabolic discontinuity in a stratified prokaryote microbiome of a Red Sea deep halocline.</title>
        <authorList>
            <person name="Michoud G."/>
            <person name="Ngugi D.K."/>
            <person name="Barozzi A."/>
            <person name="Merlino G."/>
            <person name="Calleja M.L."/>
            <person name="Delgado-Huertas A."/>
            <person name="Moran X.A.G."/>
            <person name="Daffonchio D."/>
        </authorList>
    </citation>
    <scope>NUCLEOTIDE SEQUENCE</scope>
    <source>
        <strain evidence="2">SuakinDeep_MAG55_1</strain>
    </source>
</reference>
<dbReference type="AlphaFoldDB" id="A0A941W3D3"/>
<dbReference type="EMBL" id="JAANXD010000060">
    <property type="protein sequence ID" value="MBS1258412.1"/>
    <property type="molecule type" value="Genomic_DNA"/>
</dbReference>
<feature type="region of interest" description="Disordered" evidence="1">
    <location>
        <begin position="63"/>
        <end position="101"/>
    </location>
</feature>
<proteinExistence type="predicted"/>
<evidence type="ECO:0000313" key="2">
    <source>
        <dbReference type="EMBL" id="MBS1258412.1"/>
    </source>
</evidence>